<dbReference type="EMBL" id="LN714478">
    <property type="protein sequence ID" value="CEL65126.1"/>
    <property type="molecule type" value="Genomic_DNA"/>
</dbReference>
<evidence type="ECO:0000256" key="9">
    <source>
        <dbReference type="SAM" id="MobiDB-lite"/>
    </source>
</evidence>
<feature type="region of interest" description="Disordered" evidence="9">
    <location>
        <begin position="1497"/>
        <end position="1650"/>
    </location>
</feature>
<evidence type="ECO:0000256" key="1">
    <source>
        <dbReference type="ARBA" id="ARBA00004123"/>
    </source>
</evidence>
<protein>
    <submittedName>
        <fullName evidence="13">SNF2 family N-terminal domain-containing protein, related</fullName>
        <ecNumber evidence="13">2.7.11.1</ecNumber>
    </submittedName>
</protein>
<feature type="region of interest" description="Disordered" evidence="9">
    <location>
        <begin position="1"/>
        <end position="41"/>
    </location>
</feature>
<feature type="compositionally biased region" description="Polar residues" evidence="9">
    <location>
        <begin position="1542"/>
        <end position="1554"/>
    </location>
</feature>
<dbReference type="InterPro" id="IPR049730">
    <property type="entry name" value="SNF2/RAD54-like_C"/>
</dbReference>
<keyword evidence="5" id="KW-0347">Helicase</keyword>
<dbReference type="PROSITE" id="PS51204">
    <property type="entry name" value="HSA"/>
    <property type="match status" value="1"/>
</dbReference>
<keyword evidence="6" id="KW-0067">ATP-binding</keyword>
<dbReference type="FunFam" id="3.40.50.10810:FF:000015">
    <property type="entry name" value="lymphoid-specific helicase isoform X1"/>
    <property type="match status" value="1"/>
</dbReference>
<dbReference type="GO" id="GO:0005634">
    <property type="term" value="C:nucleus"/>
    <property type="evidence" value="ECO:0007669"/>
    <property type="project" value="UniProtKB-SubCell"/>
</dbReference>
<evidence type="ECO:0000256" key="2">
    <source>
        <dbReference type="ARBA" id="ARBA00007025"/>
    </source>
</evidence>
<dbReference type="EC" id="2.7.11.1" evidence="13"/>
<dbReference type="PROSITE" id="PS51192">
    <property type="entry name" value="HELICASE_ATP_BIND_1"/>
    <property type="match status" value="1"/>
</dbReference>
<dbReference type="InterPro" id="IPR014001">
    <property type="entry name" value="Helicase_ATP-bd"/>
</dbReference>
<dbReference type="InterPro" id="IPR038718">
    <property type="entry name" value="SNF2-like_sf"/>
</dbReference>
<dbReference type="InterPro" id="IPR029295">
    <property type="entry name" value="SnAC"/>
</dbReference>
<feature type="region of interest" description="Disordered" evidence="9">
    <location>
        <begin position="585"/>
        <end position="708"/>
    </location>
</feature>
<dbReference type="Pfam" id="PF00176">
    <property type="entry name" value="SNF2-rel_dom"/>
    <property type="match status" value="1"/>
</dbReference>
<proteinExistence type="inferred from homology"/>
<feature type="domain" description="HSA" evidence="12">
    <location>
        <begin position="466"/>
        <end position="541"/>
    </location>
</feature>
<dbReference type="InterPro" id="IPR014012">
    <property type="entry name" value="HSA_dom"/>
</dbReference>
<evidence type="ECO:0000256" key="8">
    <source>
        <dbReference type="ARBA" id="ARBA00023242"/>
    </source>
</evidence>
<comment type="similarity">
    <text evidence="2">Belongs to the SNF2/RAD54 helicase family.</text>
</comment>
<dbReference type="GO" id="GO:0016787">
    <property type="term" value="F:hydrolase activity"/>
    <property type="evidence" value="ECO:0007669"/>
    <property type="project" value="UniProtKB-KW"/>
</dbReference>
<feature type="region of interest" description="Disordered" evidence="9">
    <location>
        <begin position="1429"/>
        <end position="1452"/>
    </location>
</feature>
<dbReference type="GO" id="GO:0005524">
    <property type="term" value="F:ATP binding"/>
    <property type="evidence" value="ECO:0007669"/>
    <property type="project" value="UniProtKB-KW"/>
</dbReference>
<evidence type="ECO:0000256" key="7">
    <source>
        <dbReference type="ARBA" id="ARBA00023054"/>
    </source>
</evidence>
<evidence type="ECO:0000256" key="5">
    <source>
        <dbReference type="ARBA" id="ARBA00022806"/>
    </source>
</evidence>
<feature type="compositionally biased region" description="Acidic residues" evidence="9">
    <location>
        <begin position="1429"/>
        <end position="1443"/>
    </location>
</feature>
<accession>A0A0F7U7S6</accession>
<dbReference type="GO" id="GO:0004674">
    <property type="term" value="F:protein serine/threonine kinase activity"/>
    <property type="evidence" value="ECO:0007669"/>
    <property type="project" value="UniProtKB-EC"/>
</dbReference>
<dbReference type="Gene3D" id="3.40.50.10810">
    <property type="entry name" value="Tandem AAA-ATPase domain"/>
    <property type="match status" value="1"/>
</dbReference>
<keyword evidence="7" id="KW-0175">Coiled coil</keyword>
<feature type="compositionally biased region" description="Basic and acidic residues" evidence="9">
    <location>
        <begin position="384"/>
        <end position="403"/>
    </location>
</feature>
<evidence type="ECO:0000259" key="10">
    <source>
        <dbReference type="PROSITE" id="PS51192"/>
    </source>
</evidence>
<dbReference type="CDD" id="cd18793">
    <property type="entry name" value="SF2_C_SNF"/>
    <property type="match status" value="1"/>
</dbReference>
<name>A0A0F7U7S6_NEOCL</name>
<dbReference type="SMART" id="SM00487">
    <property type="entry name" value="DEXDc"/>
    <property type="match status" value="1"/>
</dbReference>
<dbReference type="Gene3D" id="3.40.50.300">
    <property type="entry name" value="P-loop containing nucleotide triphosphate hydrolases"/>
    <property type="match status" value="1"/>
</dbReference>
<feature type="compositionally biased region" description="Basic and acidic residues" evidence="9">
    <location>
        <begin position="1356"/>
        <end position="1403"/>
    </location>
</feature>
<keyword evidence="3" id="KW-0547">Nucleotide-binding</keyword>
<comment type="subcellular location">
    <subcellularLocation>
        <location evidence="1">Nucleus</location>
    </subcellularLocation>
</comment>
<feature type="compositionally biased region" description="Basic and acidic residues" evidence="9">
    <location>
        <begin position="586"/>
        <end position="602"/>
    </location>
</feature>
<feature type="compositionally biased region" description="Acidic residues" evidence="9">
    <location>
        <begin position="1635"/>
        <end position="1650"/>
    </location>
</feature>
<sequence>MEGQRPTAAGSERPEELHVSPRGAGPDATASESLSLSRDRPLRDFLQQQSAFFSHTHSRASCPAEHPSLAALNGVAPHPACSSPPPLSSLASLASLPPPVARPLHLLQQSHANPASNPLFAPGKENGLFDGPRDPFANVFSSSSSASPAEDDAVLSSSEIREQLRLQLAAARYVQQGAVPPAEILFRIHQALPKQERAQWMNATDGRATRPAVAHIRQKIREGSRQEAFAQLEERRRLLDGLLDGKHRDLYEQFCCLPESVRMQATLERRLHSLAQFQESLRGAIVEEGRRSLAPPGSALLLRPQVPRSLYERAFLCLCRCASCCRRQHPATERLLAAPALDASGPKKNGIDALAALAKKEDTCCGCCCVGFCGTATAPGSAARGDRKGGKKDDEDAKRENSGKRKTTVAWPAASGCGLFDALGHEGEEPFRRGPARHLQRLAIKARNRALSAVQQVYAAAQARPCPALQPPLRQQQERRKLWHRAAAHVRSSELREEWREKRAIAKRLVTTAASQVAAIKQKQQQLREKAQKERMRLLKENDMASYMKLVEDTKNARLRELLAATDAFLADLSVKVRAQQVATKDLAKQHQMSEDRRKLTDSLEEGDSSASGFEGGGAGEQKSDTEGQKREEKEEITPGNTTENKTENKTEEKGGKAENKTENKTEEKGGKAEEKGGKAEEKGGKAEETSETEKEEKEDESQNGAGSWALGQDQYYAMSHQVREEVKQPSTLTGGDLMPYQMAGLSWMLSLYNNDLHGILADEMGLGKTIQTIALLAYLKEFKNNPGPHLIIVPLSTLPNWADEFRRWCPSLKVVALKGGRLERRELQRELRRGDFNVCLTTFDLAMRERHGLSFPNWRHLVVDEGHRMKNSKSKFHICVSEFRATHRLLLTGTPLQNNLAELWSLLNFLLPKIFSCASDFEKWFSQPFEGKGMPVEGSDIDTGGSAFLNEEERLLIINRLHAVLRPFLLRRVKKDVLKDMPERKEYLVRICLSEWQKAVYKQIQEKGLRTVDQVGNVTKRGFQNTLMQLRKIANHPYLFVDEYLLNEDLVRVAGKFECLDRMLPKLLHFKHKVLIFSQMTQVLDLMAEYMHLRGYKFARLDGSVGLTERKERMAEFNNAEVDTMIFMLSTRAGGLGLNLQAADTVILFDSDFNPHQDLQAMCRAHRLGQTKQVKVFRLVTISGVEEIILEKANRKLNIDQMVIQAGMFDNKSSEELREEKLRVLLLLHKGTTGDTRATTPLQLNRILARTEEEEQWFDEYDCRLFKKSLEELRLEDDQDLESAAAAAEAAGAALAAAVEEAASGSRDEEEEKKSPGRLSQLDEDEKTKPGDEKQDEFEDAKAEDPPADEEETETRDRRTEADGAAEKREVGVGDEKGEAGAKNGDRASDEKADGDSARKQEAVSEFLVATGRLVRASELPAWIVEEEEEEVDAKWEEEDEGPVGRRKRRQRGCVGRVRYCDALSDAKYVKLIEKYENGELWEEGLEEAFVREIERQEQRRRKREMSKGGEATSCLSPSGDLDGRPRRGRKRKIRYEDSVSPEQETLKQSPLSGTRPRGRPRKQTPVSPSGDDATAAGRGRRRARSGTEDEKARDPRGDCMREASRSRRRSARSVRGDGELSDGARGCRGFGDKDEDEDEAGSMEDDEA</sequence>
<evidence type="ECO:0000256" key="3">
    <source>
        <dbReference type="ARBA" id="ARBA00022741"/>
    </source>
</evidence>
<keyword evidence="8" id="KW-0539">Nucleus</keyword>
<feature type="region of interest" description="Disordered" evidence="9">
    <location>
        <begin position="1299"/>
        <end position="1403"/>
    </location>
</feature>
<keyword evidence="4" id="KW-0378">Hydrolase</keyword>
<evidence type="ECO:0000259" key="12">
    <source>
        <dbReference type="PROSITE" id="PS51204"/>
    </source>
</evidence>
<feature type="domain" description="Helicase C-terminal" evidence="11">
    <location>
        <begin position="1060"/>
        <end position="1224"/>
    </location>
</feature>
<dbReference type="GO" id="GO:0042393">
    <property type="term" value="F:histone binding"/>
    <property type="evidence" value="ECO:0007669"/>
    <property type="project" value="InterPro"/>
</dbReference>
<evidence type="ECO:0000256" key="4">
    <source>
        <dbReference type="ARBA" id="ARBA00022801"/>
    </source>
</evidence>
<feature type="domain" description="Helicase ATP-binding" evidence="10">
    <location>
        <begin position="750"/>
        <end position="914"/>
    </location>
</feature>
<dbReference type="InterPro" id="IPR000330">
    <property type="entry name" value="SNF2_N"/>
</dbReference>
<organism evidence="13">
    <name type="scientific">Neospora caninum (strain Liverpool)</name>
    <dbReference type="NCBI Taxonomy" id="572307"/>
    <lineage>
        <taxon>Eukaryota</taxon>
        <taxon>Sar</taxon>
        <taxon>Alveolata</taxon>
        <taxon>Apicomplexa</taxon>
        <taxon>Conoidasida</taxon>
        <taxon>Coccidia</taxon>
        <taxon>Eucoccidiorida</taxon>
        <taxon>Eimeriorina</taxon>
        <taxon>Sarcocystidae</taxon>
        <taxon>Neospora</taxon>
    </lineage>
</organism>
<evidence type="ECO:0000313" key="13">
    <source>
        <dbReference type="EMBL" id="CEL65126.1"/>
    </source>
</evidence>
<evidence type="ECO:0000256" key="6">
    <source>
        <dbReference type="ARBA" id="ARBA00022840"/>
    </source>
</evidence>
<dbReference type="SMART" id="SM00490">
    <property type="entry name" value="HELICc"/>
    <property type="match status" value="1"/>
</dbReference>
<feature type="compositionally biased region" description="Basic and acidic residues" evidence="9">
    <location>
        <begin position="622"/>
        <end position="637"/>
    </location>
</feature>
<feature type="compositionally biased region" description="Basic and acidic residues" evidence="9">
    <location>
        <begin position="1587"/>
        <end position="1607"/>
    </location>
</feature>
<dbReference type="PANTHER" id="PTHR10799">
    <property type="entry name" value="SNF2/RAD54 HELICASE FAMILY"/>
    <property type="match status" value="1"/>
</dbReference>
<dbReference type="Pfam" id="PF00271">
    <property type="entry name" value="Helicase_C"/>
    <property type="match status" value="1"/>
</dbReference>
<dbReference type="SMART" id="SM01314">
    <property type="entry name" value="SnAC"/>
    <property type="match status" value="1"/>
</dbReference>
<dbReference type="InterPro" id="IPR001650">
    <property type="entry name" value="Helicase_C-like"/>
</dbReference>
<reference evidence="13" key="1">
    <citation type="journal article" date="2015" name="PLoS ONE">
        <title>Comprehensive Evaluation of Toxoplasma gondii VEG and Neospora caninum LIV Genomes with Tachyzoite Stage Transcriptome and Proteome Defines Novel Transcript Features.</title>
        <authorList>
            <person name="Ramaprasad A."/>
            <person name="Mourier T."/>
            <person name="Naeem R."/>
            <person name="Malas T.B."/>
            <person name="Moussa E."/>
            <person name="Panigrahi A."/>
            <person name="Vermont S.J."/>
            <person name="Otto T.D."/>
            <person name="Wastling J."/>
            <person name="Pain A."/>
        </authorList>
    </citation>
    <scope>NUCLEOTIDE SEQUENCE</scope>
    <source>
        <strain evidence="13">Liverpool</strain>
    </source>
</reference>
<dbReference type="InterPro" id="IPR027417">
    <property type="entry name" value="P-loop_NTPase"/>
</dbReference>
<feature type="region of interest" description="Disordered" evidence="9">
    <location>
        <begin position="112"/>
        <end position="154"/>
    </location>
</feature>
<keyword evidence="13" id="KW-0808">Transferase</keyword>
<evidence type="ECO:0000259" key="11">
    <source>
        <dbReference type="PROSITE" id="PS51194"/>
    </source>
</evidence>
<feature type="compositionally biased region" description="Basic and acidic residues" evidence="9">
    <location>
        <begin position="645"/>
        <end position="696"/>
    </location>
</feature>
<dbReference type="SUPFAM" id="SSF52540">
    <property type="entry name" value="P-loop containing nucleoside triphosphate hydrolases"/>
    <property type="match status" value="2"/>
</dbReference>
<dbReference type="Pfam" id="PF14619">
    <property type="entry name" value="SnAC"/>
    <property type="match status" value="1"/>
</dbReference>
<dbReference type="PROSITE" id="PS51194">
    <property type="entry name" value="HELICASE_CTER"/>
    <property type="match status" value="1"/>
</dbReference>
<gene>
    <name evidence="13" type="ORF">BN1204_009850</name>
</gene>
<dbReference type="GO" id="GO:0004386">
    <property type="term" value="F:helicase activity"/>
    <property type="evidence" value="ECO:0007669"/>
    <property type="project" value="UniProtKB-KW"/>
</dbReference>
<feature type="region of interest" description="Disordered" evidence="9">
    <location>
        <begin position="379"/>
        <end position="407"/>
    </location>
</feature>